<evidence type="ECO:0000259" key="8">
    <source>
        <dbReference type="PROSITE" id="PS50026"/>
    </source>
</evidence>
<keyword evidence="1 6" id="KW-0245">EGF-like domain</keyword>
<feature type="domain" description="EGF-like" evidence="8">
    <location>
        <begin position="307"/>
        <end position="345"/>
    </location>
</feature>
<dbReference type="PROSITE" id="PS00010">
    <property type="entry name" value="ASX_HYDROXYL"/>
    <property type="match status" value="4"/>
</dbReference>
<feature type="region of interest" description="Disordered" evidence="7">
    <location>
        <begin position="644"/>
        <end position="719"/>
    </location>
</feature>
<dbReference type="InterPro" id="IPR049883">
    <property type="entry name" value="NOTCH1_EGF-like"/>
</dbReference>
<keyword evidence="11" id="KW-1185">Reference proteome</keyword>
<dbReference type="AlphaFoldDB" id="A0A8K0NU70"/>
<comment type="caution">
    <text evidence="6">Lacks conserved residue(s) required for the propagation of feature annotation.</text>
</comment>
<dbReference type="Gene3D" id="6.20.200.20">
    <property type="match status" value="2"/>
</dbReference>
<dbReference type="GO" id="GO:0005615">
    <property type="term" value="C:extracellular space"/>
    <property type="evidence" value="ECO:0007669"/>
    <property type="project" value="TreeGrafter"/>
</dbReference>
<dbReference type="Pfam" id="PF00093">
    <property type="entry name" value="VWC"/>
    <property type="match status" value="2"/>
</dbReference>
<dbReference type="SMART" id="SM00181">
    <property type="entry name" value="EGF"/>
    <property type="match status" value="5"/>
</dbReference>
<keyword evidence="4 6" id="KW-1015">Disulfide bond</keyword>
<evidence type="ECO:0000256" key="3">
    <source>
        <dbReference type="ARBA" id="ARBA00022737"/>
    </source>
</evidence>
<dbReference type="Proteomes" id="UP000792457">
    <property type="component" value="Unassembled WGS sequence"/>
</dbReference>
<dbReference type="InterPro" id="IPR009030">
    <property type="entry name" value="Growth_fac_rcpt_cys_sf"/>
</dbReference>
<dbReference type="SUPFAM" id="SSF57196">
    <property type="entry name" value="EGF/Laminin"/>
    <property type="match status" value="2"/>
</dbReference>
<name>A0A8K0NU70_LADFU</name>
<dbReference type="PROSITE" id="PS50184">
    <property type="entry name" value="VWFC_2"/>
    <property type="match status" value="2"/>
</dbReference>
<evidence type="ECO:0000256" key="4">
    <source>
        <dbReference type="ARBA" id="ARBA00023157"/>
    </source>
</evidence>
<proteinExistence type="predicted"/>
<dbReference type="InterPro" id="IPR001881">
    <property type="entry name" value="EGF-like_Ca-bd_dom"/>
</dbReference>
<dbReference type="CDD" id="cd00054">
    <property type="entry name" value="EGF_CA"/>
    <property type="match status" value="4"/>
</dbReference>
<dbReference type="Gene3D" id="2.10.70.10">
    <property type="entry name" value="Complement Module, domain 1"/>
    <property type="match status" value="2"/>
</dbReference>
<dbReference type="SUPFAM" id="SSF57603">
    <property type="entry name" value="FnI-like domain"/>
    <property type="match status" value="3"/>
</dbReference>
<dbReference type="GO" id="GO:0005509">
    <property type="term" value="F:calcium ion binding"/>
    <property type="evidence" value="ECO:0007669"/>
    <property type="project" value="InterPro"/>
</dbReference>
<dbReference type="InterPro" id="IPR051586">
    <property type="entry name" value="PKC-binding_NELL"/>
</dbReference>
<dbReference type="Pfam" id="PF07645">
    <property type="entry name" value="EGF_CA"/>
    <property type="match status" value="3"/>
</dbReference>
<evidence type="ECO:0000256" key="7">
    <source>
        <dbReference type="SAM" id="MobiDB-lite"/>
    </source>
</evidence>
<dbReference type="PANTHER" id="PTHR24042">
    <property type="entry name" value="NEL HOMOLOG"/>
    <property type="match status" value="1"/>
</dbReference>
<dbReference type="PROSITE" id="PS01187">
    <property type="entry name" value="EGF_CA"/>
    <property type="match status" value="3"/>
</dbReference>
<dbReference type="SMART" id="SM00179">
    <property type="entry name" value="EGF_CA"/>
    <property type="match status" value="4"/>
</dbReference>
<feature type="domain" description="EGF-like" evidence="8">
    <location>
        <begin position="188"/>
        <end position="233"/>
    </location>
</feature>
<protein>
    <submittedName>
        <fullName evidence="10">Uncharacterized protein</fullName>
    </submittedName>
</protein>
<evidence type="ECO:0000313" key="10">
    <source>
        <dbReference type="EMBL" id="KAG8224795.1"/>
    </source>
</evidence>
<dbReference type="Gene3D" id="2.10.25.10">
    <property type="entry name" value="Laminin"/>
    <property type="match status" value="5"/>
</dbReference>
<dbReference type="PROSITE" id="PS50026">
    <property type="entry name" value="EGF_3"/>
    <property type="match status" value="5"/>
</dbReference>
<evidence type="ECO:0000256" key="5">
    <source>
        <dbReference type="ARBA" id="ARBA00023180"/>
    </source>
</evidence>
<dbReference type="InterPro" id="IPR018097">
    <property type="entry name" value="EGF_Ca-bd_CS"/>
</dbReference>
<dbReference type="GO" id="GO:0008201">
    <property type="term" value="F:heparin binding"/>
    <property type="evidence" value="ECO:0007669"/>
    <property type="project" value="TreeGrafter"/>
</dbReference>
<gene>
    <name evidence="10" type="ORF">J437_LFUL002240</name>
</gene>
<comment type="caution">
    <text evidence="10">The sequence shown here is derived from an EMBL/GenBank/DDBJ whole genome shotgun (WGS) entry which is preliminary data.</text>
</comment>
<feature type="domain" description="VWFC" evidence="9">
    <location>
        <begin position="43"/>
        <end position="106"/>
    </location>
</feature>
<feature type="domain" description="VWFC" evidence="9">
    <location>
        <begin position="474"/>
        <end position="533"/>
    </location>
</feature>
<evidence type="ECO:0000256" key="2">
    <source>
        <dbReference type="ARBA" id="ARBA00022729"/>
    </source>
</evidence>
<reference evidence="10" key="2">
    <citation type="submission" date="2017-10" db="EMBL/GenBank/DDBJ databases">
        <title>Ladona fulva Genome sequencing and assembly.</title>
        <authorList>
            <person name="Murali S."/>
            <person name="Richards S."/>
            <person name="Bandaranaike D."/>
            <person name="Bellair M."/>
            <person name="Blankenburg K."/>
            <person name="Chao H."/>
            <person name="Dinh H."/>
            <person name="Doddapaneni H."/>
            <person name="Dugan-Rocha S."/>
            <person name="Elkadiri S."/>
            <person name="Gnanaolivu R."/>
            <person name="Hernandez B."/>
            <person name="Skinner E."/>
            <person name="Javaid M."/>
            <person name="Lee S."/>
            <person name="Li M."/>
            <person name="Ming W."/>
            <person name="Munidasa M."/>
            <person name="Muniz J."/>
            <person name="Nguyen L."/>
            <person name="Hughes D."/>
            <person name="Osuji N."/>
            <person name="Pu L.-L."/>
            <person name="Puazo M."/>
            <person name="Qu C."/>
            <person name="Quiroz J."/>
            <person name="Raj R."/>
            <person name="Weissenberger G."/>
            <person name="Xin Y."/>
            <person name="Zou X."/>
            <person name="Han Y."/>
            <person name="Worley K."/>
            <person name="Muzny D."/>
            <person name="Gibbs R."/>
        </authorList>
    </citation>
    <scope>NUCLEOTIDE SEQUENCE</scope>
    <source>
        <strain evidence="10">Sampled in the wild</strain>
    </source>
</reference>
<accession>A0A8K0NU70</accession>
<evidence type="ECO:0000256" key="1">
    <source>
        <dbReference type="ARBA" id="ARBA00022536"/>
    </source>
</evidence>
<evidence type="ECO:0000256" key="6">
    <source>
        <dbReference type="PROSITE-ProRule" id="PRU00076"/>
    </source>
</evidence>
<organism evidence="10 11">
    <name type="scientific">Ladona fulva</name>
    <name type="common">Scarce chaser dragonfly</name>
    <name type="synonym">Libellula fulva</name>
    <dbReference type="NCBI Taxonomy" id="123851"/>
    <lineage>
        <taxon>Eukaryota</taxon>
        <taxon>Metazoa</taxon>
        <taxon>Ecdysozoa</taxon>
        <taxon>Arthropoda</taxon>
        <taxon>Hexapoda</taxon>
        <taxon>Insecta</taxon>
        <taxon>Pterygota</taxon>
        <taxon>Palaeoptera</taxon>
        <taxon>Odonata</taxon>
        <taxon>Epiprocta</taxon>
        <taxon>Anisoptera</taxon>
        <taxon>Libelluloidea</taxon>
        <taxon>Libellulidae</taxon>
        <taxon>Ladona</taxon>
    </lineage>
</organism>
<feature type="disulfide bond" evidence="6">
    <location>
        <begin position="295"/>
        <end position="304"/>
    </location>
</feature>
<dbReference type="FunFam" id="2.10.25.10:FF:000139">
    <property type="entry name" value="Fibulin-1"/>
    <property type="match status" value="1"/>
</dbReference>
<dbReference type="InterPro" id="IPR024731">
    <property type="entry name" value="NELL2-like_EGF"/>
</dbReference>
<dbReference type="EMBL" id="KZ308212">
    <property type="protein sequence ID" value="KAG8224795.1"/>
    <property type="molecule type" value="Genomic_DNA"/>
</dbReference>
<dbReference type="Pfam" id="PF12947">
    <property type="entry name" value="EGF_3"/>
    <property type="match status" value="1"/>
</dbReference>
<dbReference type="SMART" id="SM00214">
    <property type="entry name" value="VWC"/>
    <property type="match status" value="3"/>
</dbReference>
<dbReference type="InterPro" id="IPR000742">
    <property type="entry name" value="EGF"/>
</dbReference>
<dbReference type="PROSITE" id="PS00022">
    <property type="entry name" value="EGF_1"/>
    <property type="match status" value="1"/>
</dbReference>
<dbReference type="PROSITE" id="PS01208">
    <property type="entry name" value="VWFC_1"/>
    <property type="match status" value="1"/>
</dbReference>
<feature type="disulfide bond" evidence="6">
    <location>
        <begin position="277"/>
        <end position="287"/>
    </location>
</feature>
<feature type="compositionally biased region" description="Basic and acidic residues" evidence="7">
    <location>
        <begin position="683"/>
        <end position="692"/>
    </location>
</feature>
<dbReference type="InterPro" id="IPR001007">
    <property type="entry name" value="VWF_dom"/>
</dbReference>
<dbReference type="SUPFAM" id="SSF57184">
    <property type="entry name" value="Growth factor receptor domain"/>
    <property type="match status" value="1"/>
</dbReference>
<dbReference type="FunFam" id="2.10.25.10:FF:000038">
    <property type="entry name" value="Fibrillin 2"/>
    <property type="match status" value="3"/>
</dbReference>
<feature type="domain" description="EGF-like" evidence="8">
    <location>
        <begin position="365"/>
        <end position="401"/>
    </location>
</feature>
<keyword evidence="5" id="KW-0325">Glycoprotein</keyword>
<feature type="domain" description="EGF-like" evidence="8">
    <location>
        <begin position="274"/>
        <end position="305"/>
    </location>
</feature>
<evidence type="ECO:0000259" key="9">
    <source>
        <dbReference type="PROSITE" id="PS50184"/>
    </source>
</evidence>
<dbReference type="InterPro" id="IPR000152">
    <property type="entry name" value="EGF-type_Asp/Asn_hydroxyl_site"/>
</dbReference>
<sequence>MFAISRFILLQHGEIQCRPVQCPALTCKNPVYGPKDCCPTCLKQCYMRGVLYEHGESVNLRQCIECECQDGYMPCKRIDPETRCPPLTCPPRDQFTVPGECCKFCPDTIRTIFSDRNATDRDIPTMTGNGWTTAQRVTCATSMPPASTCRLLTPASATSDSTVTDTYVTIAFSIITRVLIPTRILSSDIDECLEEGGLHGHHCHSNTRCVNVPGSYICDCLPGYKRVDRFNCAEHDECESGEHKCHEHATCTNTAGGYLCECAEGYEGDGFTCRPVCNQTCANGGECVAPGHCACRRGYVGKGCEADLDECALGLHECRAGSECVNMPGWYYCQCRAGYRRTVAPPYTHIHPGSTMLMPGVHCQDVDECLEGTHTCHGSAECINTEGGFRCSCSPGSEDCSLGCIVDGIEVEDGATVSPKGSPCKRCTCHQGIVTCEEPRCECGPLVPTSTGIALSDPVPSSSLRCCPQCDASAACRHQELHHVLFRSGERWIYQCQTCECLFGEVDCWPLECPPLTCQSPVLSPGDCCPRCEDDPCGPDLEETVKAEHNSSPATNTSLPLGRPCTYAGRLYASGHDWKDPYDKCTTCRCRNGHLCCSFDFQCSIVLTEHNNSENGVALNHISNGSEREPANLSIQNGYLLKPQASSKGDLHDSGATSKTSISKDIRQGAQRVGDATGGRHSGTGDRVHDSPSGDDSLTRGRATNTGGTHDQSEAKRQARSFKLLYGEVGIHEKARGVTIQKKEGGQ</sequence>
<dbReference type="PROSITE" id="PS01186">
    <property type="entry name" value="EGF_2"/>
    <property type="match status" value="2"/>
</dbReference>
<dbReference type="OrthoDB" id="6516201at2759"/>
<evidence type="ECO:0000313" key="11">
    <source>
        <dbReference type="Proteomes" id="UP000792457"/>
    </source>
</evidence>
<keyword evidence="3" id="KW-0677">Repeat</keyword>
<reference evidence="10" key="1">
    <citation type="submission" date="2013-04" db="EMBL/GenBank/DDBJ databases">
        <authorList>
            <person name="Qu J."/>
            <person name="Murali S.C."/>
            <person name="Bandaranaike D."/>
            <person name="Bellair M."/>
            <person name="Blankenburg K."/>
            <person name="Chao H."/>
            <person name="Dinh H."/>
            <person name="Doddapaneni H."/>
            <person name="Downs B."/>
            <person name="Dugan-Rocha S."/>
            <person name="Elkadiri S."/>
            <person name="Gnanaolivu R.D."/>
            <person name="Hernandez B."/>
            <person name="Javaid M."/>
            <person name="Jayaseelan J.C."/>
            <person name="Lee S."/>
            <person name="Li M."/>
            <person name="Ming W."/>
            <person name="Munidasa M."/>
            <person name="Muniz J."/>
            <person name="Nguyen L."/>
            <person name="Ongeri F."/>
            <person name="Osuji N."/>
            <person name="Pu L.-L."/>
            <person name="Puazo M."/>
            <person name="Qu C."/>
            <person name="Quiroz J."/>
            <person name="Raj R."/>
            <person name="Weissenberger G."/>
            <person name="Xin Y."/>
            <person name="Zou X."/>
            <person name="Han Y."/>
            <person name="Richards S."/>
            <person name="Worley K."/>
            <person name="Muzny D."/>
            <person name="Gibbs R."/>
        </authorList>
    </citation>
    <scope>NUCLEOTIDE SEQUENCE</scope>
    <source>
        <strain evidence="10">Sampled in the wild</strain>
    </source>
</reference>
<feature type="domain" description="EGF-like" evidence="8">
    <location>
        <begin position="234"/>
        <end position="272"/>
    </location>
</feature>
<dbReference type="PANTHER" id="PTHR24042:SF5">
    <property type="entry name" value="EGF-LIKE CALCIUM-BINDING DOMAIN-CONTAINING PROTEIN"/>
    <property type="match status" value="1"/>
</dbReference>
<keyword evidence="2" id="KW-0732">Signal</keyword>